<evidence type="ECO:0000259" key="9">
    <source>
        <dbReference type="PROSITE" id="PS51755"/>
    </source>
</evidence>
<dbReference type="PROSITE" id="PS50110">
    <property type="entry name" value="RESPONSE_REGULATORY"/>
    <property type="match status" value="1"/>
</dbReference>
<evidence type="ECO:0000313" key="11">
    <source>
        <dbReference type="Proteomes" id="UP000664417"/>
    </source>
</evidence>
<feature type="modified residue" description="4-aspartylphosphate" evidence="6">
    <location>
        <position position="54"/>
    </location>
</feature>
<evidence type="ECO:0000259" key="8">
    <source>
        <dbReference type="PROSITE" id="PS50110"/>
    </source>
</evidence>
<dbReference type="PROSITE" id="PS51755">
    <property type="entry name" value="OMPR_PHOB"/>
    <property type="match status" value="1"/>
</dbReference>
<gene>
    <name evidence="10" type="ORF">J3U88_32115</name>
</gene>
<keyword evidence="3" id="KW-0805">Transcription regulation</keyword>
<proteinExistence type="predicted"/>
<dbReference type="Gene3D" id="1.10.10.10">
    <property type="entry name" value="Winged helix-like DNA-binding domain superfamily/Winged helix DNA-binding domain"/>
    <property type="match status" value="1"/>
</dbReference>
<keyword evidence="1 6" id="KW-0597">Phosphoprotein</keyword>
<evidence type="ECO:0000256" key="2">
    <source>
        <dbReference type="ARBA" id="ARBA00023012"/>
    </source>
</evidence>
<dbReference type="SMART" id="SM00862">
    <property type="entry name" value="Trans_reg_C"/>
    <property type="match status" value="1"/>
</dbReference>
<accession>A0A8J7QF48</accession>
<feature type="domain" description="Response regulatory" evidence="8">
    <location>
        <begin position="5"/>
        <end position="119"/>
    </location>
</feature>
<dbReference type="InterPro" id="IPR001789">
    <property type="entry name" value="Sig_transdc_resp-reg_receiver"/>
</dbReference>
<dbReference type="EMBL" id="JAFREP010000051">
    <property type="protein sequence ID" value="MBO1323154.1"/>
    <property type="molecule type" value="Genomic_DNA"/>
</dbReference>
<dbReference type="GO" id="GO:0000156">
    <property type="term" value="F:phosphorelay response regulator activity"/>
    <property type="evidence" value="ECO:0007669"/>
    <property type="project" value="TreeGrafter"/>
</dbReference>
<evidence type="ECO:0000256" key="5">
    <source>
        <dbReference type="ARBA" id="ARBA00023163"/>
    </source>
</evidence>
<feature type="domain" description="OmpR/PhoB-type" evidence="9">
    <location>
        <begin position="134"/>
        <end position="233"/>
    </location>
</feature>
<evidence type="ECO:0000313" key="10">
    <source>
        <dbReference type="EMBL" id="MBO1323154.1"/>
    </source>
</evidence>
<comment type="caution">
    <text evidence="10">The sequence shown here is derived from an EMBL/GenBank/DDBJ whole genome shotgun (WGS) entry which is preliminary data.</text>
</comment>
<dbReference type="SMART" id="SM00448">
    <property type="entry name" value="REC"/>
    <property type="match status" value="1"/>
</dbReference>
<dbReference type="Gene3D" id="3.40.50.2300">
    <property type="match status" value="1"/>
</dbReference>
<sequence length="236" mass="26475">MSGKKVLIVEDNENLAYGLKNNLEIEGYRVAVVADGRLALDAARENTPDLVVLDLMLPGMDGFRVLRTLREEGFDMPVLILTARDEELDRVRGFRFGADQYLTKPFSVLELLARIESLLRRHVAREPADAAPSLAVIRFGSVEVVPAAREVRRDGAVVALAPKEYELLLALLQREGAVAPRLELIQEVWGYPGDVLTRTVDTHIGELRKKLEEDPVHPKHILTVRKAGYRLQRDLP</sequence>
<dbReference type="InterPro" id="IPR011006">
    <property type="entry name" value="CheY-like_superfamily"/>
</dbReference>
<dbReference type="PANTHER" id="PTHR48111:SF21">
    <property type="entry name" value="DNA-BINDING DUAL MASTER TRANSCRIPTIONAL REGULATOR RPAA"/>
    <property type="match status" value="1"/>
</dbReference>
<evidence type="ECO:0000256" key="7">
    <source>
        <dbReference type="PROSITE-ProRule" id="PRU01091"/>
    </source>
</evidence>
<dbReference type="InterPro" id="IPR039420">
    <property type="entry name" value="WalR-like"/>
</dbReference>
<evidence type="ECO:0000256" key="4">
    <source>
        <dbReference type="ARBA" id="ARBA00023125"/>
    </source>
</evidence>
<dbReference type="CDD" id="cd00383">
    <property type="entry name" value="trans_reg_C"/>
    <property type="match status" value="1"/>
</dbReference>
<dbReference type="Pfam" id="PF00072">
    <property type="entry name" value="Response_reg"/>
    <property type="match status" value="1"/>
</dbReference>
<dbReference type="InterPro" id="IPR036388">
    <property type="entry name" value="WH-like_DNA-bd_sf"/>
</dbReference>
<dbReference type="Proteomes" id="UP000664417">
    <property type="component" value="Unassembled WGS sequence"/>
</dbReference>
<dbReference type="Pfam" id="PF00486">
    <property type="entry name" value="Trans_reg_C"/>
    <property type="match status" value="1"/>
</dbReference>
<dbReference type="InterPro" id="IPR001867">
    <property type="entry name" value="OmpR/PhoB-type_DNA-bd"/>
</dbReference>
<keyword evidence="5" id="KW-0804">Transcription</keyword>
<evidence type="ECO:0000256" key="3">
    <source>
        <dbReference type="ARBA" id="ARBA00023015"/>
    </source>
</evidence>
<evidence type="ECO:0000256" key="1">
    <source>
        <dbReference type="ARBA" id="ARBA00022553"/>
    </source>
</evidence>
<dbReference type="SUPFAM" id="SSF46894">
    <property type="entry name" value="C-terminal effector domain of the bipartite response regulators"/>
    <property type="match status" value="1"/>
</dbReference>
<dbReference type="FunFam" id="3.40.50.2300:FF:000002">
    <property type="entry name" value="DNA-binding response regulator PhoP"/>
    <property type="match status" value="1"/>
</dbReference>
<dbReference type="RefSeq" id="WP_207863129.1">
    <property type="nucleotide sequence ID" value="NZ_JAFREP010000051.1"/>
</dbReference>
<dbReference type="GO" id="GO:0006355">
    <property type="term" value="P:regulation of DNA-templated transcription"/>
    <property type="evidence" value="ECO:0007669"/>
    <property type="project" value="InterPro"/>
</dbReference>
<protein>
    <submittedName>
        <fullName evidence="10">Response regulator transcription factor</fullName>
    </submittedName>
</protein>
<dbReference type="CDD" id="cd17574">
    <property type="entry name" value="REC_OmpR"/>
    <property type="match status" value="1"/>
</dbReference>
<dbReference type="InterPro" id="IPR016032">
    <property type="entry name" value="Sig_transdc_resp-reg_C-effctor"/>
</dbReference>
<organism evidence="10 11">
    <name type="scientific">Acanthopleuribacter pedis</name>
    <dbReference type="NCBI Taxonomy" id="442870"/>
    <lineage>
        <taxon>Bacteria</taxon>
        <taxon>Pseudomonadati</taxon>
        <taxon>Acidobacteriota</taxon>
        <taxon>Holophagae</taxon>
        <taxon>Acanthopleuribacterales</taxon>
        <taxon>Acanthopleuribacteraceae</taxon>
        <taxon>Acanthopleuribacter</taxon>
    </lineage>
</organism>
<dbReference type="SUPFAM" id="SSF52172">
    <property type="entry name" value="CheY-like"/>
    <property type="match status" value="1"/>
</dbReference>
<dbReference type="Gene3D" id="6.10.250.690">
    <property type="match status" value="1"/>
</dbReference>
<dbReference type="AlphaFoldDB" id="A0A8J7QF48"/>
<evidence type="ECO:0000256" key="6">
    <source>
        <dbReference type="PROSITE-ProRule" id="PRU00169"/>
    </source>
</evidence>
<dbReference type="GO" id="GO:0032993">
    <property type="term" value="C:protein-DNA complex"/>
    <property type="evidence" value="ECO:0007669"/>
    <property type="project" value="TreeGrafter"/>
</dbReference>
<keyword evidence="11" id="KW-1185">Reference proteome</keyword>
<name>A0A8J7QF48_9BACT</name>
<reference evidence="10" key="1">
    <citation type="submission" date="2021-03" db="EMBL/GenBank/DDBJ databases">
        <authorList>
            <person name="Wang G."/>
        </authorList>
    </citation>
    <scope>NUCLEOTIDE SEQUENCE</scope>
    <source>
        <strain evidence="10">KCTC 12899</strain>
    </source>
</reference>
<keyword evidence="4 7" id="KW-0238">DNA-binding</keyword>
<feature type="DNA-binding region" description="OmpR/PhoB-type" evidence="7">
    <location>
        <begin position="134"/>
        <end position="233"/>
    </location>
</feature>
<dbReference type="PANTHER" id="PTHR48111">
    <property type="entry name" value="REGULATOR OF RPOS"/>
    <property type="match status" value="1"/>
</dbReference>
<keyword evidence="2" id="KW-0902">Two-component regulatory system</keyword>
<dbReference type="GO" id="GO:0005829">
    <property type="term" value="C:cytosol"/>
    <property type="evidence" value="ECO:0007669"/>
    <property type="project" value="TreeGrafter"/>
</dbReference>
<dbReference type="GO" id="GO:0000976">
    <property type="term" value="F:transcription cis-regulatory region binding"/>
    <property type="evidence" value="ECO:0007669"/>
    <property type="project" value="TreeGrafter"/>
</dbReference>